<dbReference type="AlphaFoldDB" id="A0A8J3TCX9"/>
<sequence length="487" mass="53283">MSPAVRLDESAWELLHQALDLYRDDRHATARLHHHLSRFEQPLRIAVAGSWRSGKSTLVNAIMGEEVAPVEIEDGRQVFTWYEDGPNPEVIAYAPDGTARELAVTRSASGMRVELDGWRSDQIDDIVVKWPTRTLRHATLVDTPAVTSATDDDGTAIADRILRDADAVLYLTRDARGADLEFLRSLQEGSVARAAPTNVIMVLSRADEIGGGRVDALVTAKQLARRQNRDPGAASVCLGVVALGGLVAVAGRVLTEQDFVTLATLATTPRAELEKFLLSADRFVSTQFTTPITPDARRALLERIGLFGVRLTTTLIRTGCDTRAKLAAEMVRRSGLTELREAIGRYFTDRAEVLKARSALVALESILRRQPRPGSVDLLAWVEYLLASTHDFRELRLLAELQDSQLGFDPERTAEALRLAGGNGTALATRLGADDDVDAGELWRLGSEALARWQNQAEDPLASLDQRRAAAVVVRSCEGMLARLSGR</sequence>
<reference evidence="2" key="1">
    <citation type="submission" date="2021-01" db="EMBL/GenBank/DDBJ databases">
        <title>Whole genome shotgun sequence of Planosporangium mesophilum NBRC 109066.</title>
        <authorList>
            <person name="Komaki H."/>
            <person name="Tamura T."/>
        </authorList>
    </citation>
    <scope>NUCLEOTIDE SEQUENCE</scope>
    <source>
        <strain evidence="2">NBRC 109066</strain>
    </source>
</reference>
<protein>
    <submittedName>
        <fullName evidence="2">Isoniazid-inducible protein iniC</fullName>
    </submittedName>
</protein>
<dbReference type="SUPFAM" id="SSF52540">
    <property type="entry name" value="P-loop containing nucleoside triphosphate hydrolases"/>
    <property type="match status" value="1"/>
</dbReference>
<evidence type="ECO:0000259" key="1">
    <source>
        <dbReference type="Pfam" id="PF00350"/>
    </source>
</evidence>
<dbReference type="Gene3D" id="3.40.50.300">
    <property type="entry name" value="P-loop containing nucleotide triphosphate hydrolases"/>
    <property type="match status" value="1"/>
</dbReference>
<proteinExistence type="predicted"/>
<dbReference type="InterPro" id="IPR045063">
    <property type="entry name" value="Dynamin_N"/>
</dbReference>
<dbReference type="RefSeq" id="WP_168113808.1">
    <property type="nucleotide sequence ID" value="NZ_BOON01000043.1"/>
</dbReference>
<accession>A0A8J3TCX9</accession>
<feature type="domain" description="Dynamin N-terminal" evidence="1">
    <location>
        <begin position="45"/>
        <end position="174"/>
    </location>
</feature>
<dbReference type="Pfam" id="PF00350">
    <property type="entry name" value="Dynamin_N"/>
    <property type="match status" value="1"/>
</dbReference>
<evidence type="ECO:0000313" key="3">
    <source>
        <dbReference type="Proteomes" id="UP000599074"/>
    </source>
</evidence>
<comment type="caution">
    <text evidence="2">The sequence shown here is derived from an EMBL/GenBank/DDBJ whole genome shotgun (WGS) entry which is preliminary data.</text>
</comment>
<gene>
    <name evidence="2" type="ORF">Pme01_44620</name>
</gene>
<evidence type="ECO:0000313" key="2">
    <source>
        <dbReference type="EMBL" id="GII24865.1"/>
    </source>
</evidence>
<dbReference type="EMBL" id="BOON01000043">
    <property type="protein sequence ID" value="GII24865.1"/>
    <property type="molecule type" value="Genomic_DNA"/>
</dbReference>
<keyword evidence="3" id="KW-1185">Reference proteome</keyword>
<dbReference type="InterPro" id="IPR027417">
    <property type="entry name" value="P-loop_NTPase"/>
</dbReference>
<name>A0A8J3TCX9_9ACTN</name>
<dbReference type="Proteomes" id="UP000599074">
    <property type="component" value="Unassembled WGS sequence"/>
</dbReference>
<organism evidence="2 3">
    <name type="scientific">Planosporangium mesophilum</name>
    <dbReference type="NCBI Taxonomy" id="689768"/>
    <lineage>
        <taxon>Bacteria</taxon>
        <taxon>Bacillati</taxon>
        <taxon>Actinomycetota</taxon>
        <taxon>Actinomycetes</taxon>
        <taxon>Micromonosporales</taxon>
        <taxon>Micromonosporaceae</taxon>
        <taxon>Planosporangium</taxon>
    </lineage>
</organism>